<organism evidence="5 6">
    <name type="scientific">Catenibacillus scindens</name>
    <dbReference type="NCBI Taxonomy" id="673271"/>
    <lineage>
        <taxon>Bacteria</taxon>
        <taxon>Bacillati</taxon>
        <taxon>Bacillota</taxon>
        <taxon>Clostridia</taxon>
        <taxon>Lachnospirales</taxon>
        <taxon>Lachnospiraceae</taxon>
        <taxon>Catenibacillus</taxon>
    </lineage>
</organism>
<evidence type="ECO:0000256" key="3">
    <source>
        <dbReference type="SAM" id="SignalP"/>
    </source>
</evidence>
<dbReference type="InterPro" id="IPR050245">
    <property type="entry name" value="PrsA_foldase"/>
</dbReference>
<proteinExistence type="predicted"/>
<dbReference type="PANTHER" id="PTHR47245:SF2">
    <property type="entry name" value="PEPTIDYL-PROLYL CIS-TRANS ISOMERASE HP_0175-RELATED"/>
    <property type="match status" value="1"/>
</dbReference>
<feature type="signal peptide" evidence="3">
    <location>
        <begin position="1"/>
        <end position="23"/>
    </location>
</feature>
<feature type="chain" id="PRO_5039233675" evidence="3">
    <location>
        <begin position="24"/>
        <end position="435"/>
    </location>
</feature>
<accession>A0A7W8H905</accession>
<feature type="region of interest" description="Disordered" evidence="2">
    <location>
        <begin position="229"/>
        <end position="252"/>
    </location>
</feature>
<feature type="compositionally biased region" description="Polar residues" evidence="2">
    <location>
        <begin position="378"/>
        <end position="390"/>
    </location>
</feature>
<keyword evidence="1 5" id="KW-0413">Isomerase</keyword>
<feature type="compositionally biased region" description="Polar residues" evidence="2">
    <location>
        <begin position="234"/>
        <end position="246"/>
    </location>
</feature>
<evidence type="ECO:0000313" key="6">
    <source>
        <dbReference type="Proteomes" id="UP000543642"/>
    </source>
</evidence>
<sequence>MIKLLKKTTAAAAALCLAAGMIAGCGENTADTNGQTQASQTEESGAQTGGESETDVQETEAVTENQPVDPDAVALTIDGVDIMAPELFYNYLSMRTQMEYTGSIDWTMTLSEDGMTYGDYLKRLVESQVLQTAFWNTMAEEDQITLSDDDHEQIAENLASFNANVSDADKEFYGFNDENVTQILEHLSIAAKVLDTEVEKQIAQFTEDEQQDCIFRTVDHILLLTAAPEETNDSGETQSMSESEAQSYKESRYAQAQEILERAQAGEDFEALAEEYNEDSGFEYSLNRNGESPDGVTYVQEFTDGAFALAEGEMAIVETEYGYHVMKCVSENNEELTQSAQRSLAVSKYNETYQQWLEDNNPEFYQGWQDFVVLNTPAQESSGETEASDQSGSEADTAAADSSSDTAAADSGEGDAGAGRGDSETDAGQTETAAQ</sequence>
<keyword evidence="3" id="KW-0732">Signal</keyword>
<dbReference type="PROSITE" id="PS51257">
    <property type="entry name" value="PROKAR_LIPOPROTEIN"/>
    <property type="match status" value="1"/>
</dbReference>
<feature type="compositionally biased region" description="Low complexity" evidence="2">
    <location>
        <begin position="391"/>
        <end position="411"/>
    </location>
</feature>
<dbReference type="RefSeq" id="WP_183771025.1">
    <property type="nucleotide sequence ID" value="NZ_JACHFW010000001.1"/>
</dbReference>
<dbReference type="SUPFAM" id="SSF54534">
    <property type="entry name" value="FKBP-like"/>
    <property type="match status" value="1"/>
</dbReference>
<dbReference type="GO" id="GO:0003755">
    <property type="term" value="F:peptidyl-prolyl cis-trans isomerase activity"/>
    <property type="evidence" value="ECO:0007669"/>
    <property type="project" value="UniProtKB-KW"/>
</dbReference>
<dbReference type="AlphaFoldDB" id="A0A7W8H905"/>
<gene>
    <name evidence="5" type="ORF">HNP82_000469</name>
</gene>
<comment type="caution">
    <text evidence="5">The sequence shown here is derived from an EMBL/GenBank/DDBJ whole genome shotgun (WGS) entry which is preliminary data.</text>
</comment>
<dbReference type="EC" id="5.2.1.8" evidence="5"/>
<evidence type="ECO:0000256" key="1">
    <source>
        <dbReference type="PROSITE-ProRule" id="PRU00278"/>
    </source>
</evidence>
<feature type="region of interest" description="Disordered" evidence="2">
    <location>
        <begin position="378"/>
        <end position="435"/>
    </location>
</feature>
<keyword evidence="6" id="KW-1185">Reference proteome</keyword>
<keyword evidence="1" id="KW-0697">Rotamase</keyword>
<name>A0A7W8H905_9FIRM</name>
<evidence type="ECO:0000256" key="2">
    <source>
        <dbReference type="SAM" id="MobiDB-lite"/>
    </source>
</evidence>
<feature type="region of interest" description="Disordered" evidence="2">
    <location>
        <begin position="30"/>
        <end position="69"/>
    </location>
</feature>
<dbReference type="PROSITE" id="PS50198">
    <property type="entry name" value="PPIC_PPIASE_2"/>
    <property type="match status" value="1"/>
</dbReference>
<dbReference type="Proteomes" id="UP000543642">
    <property type="component" value="Unassembled WGS sequence"/>
</dbReference>
<evidence type="ECO:0000313" key="5">
    <source>
        <dbReference type="EMBL" id="MBB5263375.1"/>
    </source>
</evidence>
<evidence type="ECO:0000259" key="4">
    <source>
        <dbReference type="PROSITE" id="PS50198"/>
    </source>
</evidence>
<dbReference type="EMBL" id="JACHFW010000001">
    <property type="protein sequence ID" value="MBB5263375.1"/>
    <property type="molecule type" value="Genomic_DNA"/>
</dbReference>
<dbReference type="InterPro" id="IPR000297">
    <property type="entry name" value="PPIase_PpiC"/>
</dbReference>
<feature type="domain" description="PpiC" evidence="4">
    <location>
        <begin position="220"/>
        <end position="330"/>
    </location>
</feature>
<feature type="compositionally biased region" description="Polar residues" evidence="2">
    <location>
        <begin position="30"/>
        <end position="51"/>
    </location>
</feature>
<dbReference type="Gene3D" id="3.10.50.40">
    <property type="match status" value="1"/>
</dbReference>
<dbReference type="PANTHER" id="PTHR47245">
    <property type="entry name" value="PEPTIDYLPROLYL ISOMERASE"/>
    <property type="match status" value="1"/>
</dbReference>
<reference evidence="5 6" key="1">
    <citation type="submission" date="2020-08" db="EMBL/GenBank/DDBJ databases">
        <title>Genomic Encyclopedia of Type Strains, Phase IV (KMG-IV): sequencing the most valuable type-strain genomes for metagenomic binning, comparative biology and taxonomic classification.</title>
        <authorList>
            <person name="Goeker M."/>
        </authorList>
    </citation>
    <scope>NUCLEOTIDE SEQUENCE [LARGE SCALE GENOMIC DNA]</scope>
    <source>
        <strain evidence="5 6">DSM 106146</strain>
    </source>
</reference>
<dbReference type="InterPro" id="IPR046357">
    <property type="entry name" value="PPIase_dom_sf"/>
</dbReference>
<protein>
    <submittedName>
        <fullName evidence="5">Foldase protein PrsA</fullName>
        <ecNumber evidence="5">5.2.1.8</ecNumber>
    </submittedName>
</protein>
<dbReference type="Pfam" id="PF13616">
    <property type="entry name" value="Rotamase_3"/>
    <property type="match status" value="1"/>
</dbReference>
<feature type="compositionally biased region" description="Polar residues" evidence="2">
    <location>
        <begin position="426"/>
        <end position="435"/>
    </location>
</feature>